<protein>
    <submittedName>
        <fullName evidence="1">Uncharacterized protein</fullName>
    </submittedName>
</protein>
<reference evidence="1" key="1">
    <citation type="submission" date="2021-01" db="EMBL/GenBank/DDBJ databases">
        <authorList>
            <person name="Corre E."/>
            <person name="Pelletier E."/>
            <person name="Niang G."/>
            <person name="Scheremetjew M."/>
            <person name="Finn R."/>
            <person name="Kale V."/>
            <person name="Holt S."/>
            <person name="Cochrane G."/>
            <person name="Meng A."/>
            <person name="Brown T."/>
            <person name="Cohen L."/>
        </authorList>
    </citation>
    <scope>NUCLEOTIDE SEQUENCE</scope>
    <source>
        <strain evidence="1">CCMP3303</strain>
    </source>
</reference>
<accession>A0A7S0ATZ8</accession>
<sequence>MAATATALHPVAAAPSAASGTFPSFNTADMPSEDSSFLTMLQYLPETIIKELDLDGISRFILHLLTEHIIPAVLFAAAFVALYNLGLVASRVIWPPSAQELHIEAVNLLKKDTAVDDTCTDGSSDKRTEVLKLLRAAMAKDPELEVAYITLASELLYGNDGKDIDQALTVLQDAKKRFPKSDEVDKLLVETGAIKKWGKSHGKMAEAGRFPL</sequence>
<dbReference type="AlphaFoldDB" id="A0A7S0ATZ8"/>
<organism evidence="1">
    <name type="scientific">Minutocellus polymorphus</name>
    <dbReference type="NCBI Taxonomy" id="265543"/>
    <lineage>
        <taxon>Eukaryota</taxon>
        <taxon>Sar</taxon>
        <taxon>Stramenopiles</taxon>
        <taxon>Ochrophyta</taxon>
        <taxon>Bacillariophyta</taxon>
        <taxon>Mediophyceae</taxon>
        <taxon>Cymatosirophycidae</taxon>
        <taxon>Cymatosirales</taxon>
        <taxon>Cymatosiraceae</taxon>
        <taxon>Minutocellus</taxon>
    </lineage>
</organism>
<proteinExistence type="predicted"/>
<gene>
    <name evidence="1" type="ORF">MPOL1434_LOCUS7682</name>
</gene>
<name>A0A7S0ATZ8_9STRA</name>
<dbReference type="EMBL" id="HBEJ01013058">
    <property type="protein sequence ID" value="CAD8373866.1"/>
    <property type="molecule type" value="Transcribed_RNA"/>
</dbReference>
<evidence type="ECO:0000313" key="1">
    <source>
        <dbReference type="EMBL" id="CAD8373866.1"/>
    </source>
</evidence>